<dbReference type="Pfam" id="PF14493">
    <property type="entry name" value="HTH_40"/>
    <property type="match status" value="1"/>
</dbReference>
<dbReference type="RefSeq" id="WP_127737586.1">
    <property type="nucleotide sequence ID" value="NZ_RZTZ01000002.1"/>
</dbReference>
<dbReference type="AlphaFoldDB" id="A0A437KE37"/>
<dbReference type="Proteomes" id="UP000288024">
    <property type="component" value="Unassembled WGS sequence"/>
</dbReference>
<dbReference type="InterPro" id="IPR029491">
    <property type="entry name" value="Helicase_HTH"/>
</dbReference>
<comment type="caution">
    <text evidence="2">The sequence shown here is derived from an EMBL/GenBank/DDBJ whole genome shotgun (WGS) entry which is preliminary data.</text>
</comment>
<accession>A0A437KE37</accession>
<gene>
    <name evidence="2" type="ORF">EM808_07650</name>
</gene>
<dbReference type="PIRSF" id="PIRSF021350">
    <property type="entry name" value="UCP021350"/>
    <property type="match status" value="1"/>
</dbReference>
<sequence>MTFIEVIVLYCLQRIKGERTVYSVLHILNGKKSAQTIQDIHIFKLKAIFQTFPSLSRANFDSIILSLNKKAWIHAGESAQSFVIHPKKEESLKELLIEYPIPAHLNGWKYHRITVGFWERLSLSIQVASHLAKGNNRYMPVQRNMAVQAWMKQTLQDFSTERQKLNEHLFQELAKCLEDEDIYPEYLICRLTGADHIGLTPEQAAADFGIDLSYYDMSFLSLLHFMLQKILAQEGKFPILRKMILDDDSDFILTNSTKATYKLILQGYSLEEISNIRRLKMSTIEDHIAELVLNIPDFSIEEYVSKSKVEEITKIAKDIASKSLKQIKQQLPDATYFEIRIVLAKLGGGMK</sequence>
<feature type="domain" description="Helicase Helix-turn-helix" evidence="1">
    <location>
        <begin position="256"/>
        <end position="343"/>
    </location>
</feature>
<evidence type="ECO:0000313" key="3">
    <source>
        <dbReference type="Proteomes" id="UP000288024"/>
    </source>
</evidence>
<evidence type="ECO:0000313" key="2">
    <source>
        <dbReference type="EMBL" id="RVT65367.1"/>
    </source>
</evidence>
<keyword evidence="3" id="KW-1185">Reference proteome</keyword>
<evidence type="ECO:0000259" key="1">
    <source>
        <dbReference type="Pfam" id="PF14493"/>
    </source>
</evidence>
<organism evidence="2 3">
    <name type="scientific">Niallia taxi</name>
    <dbReference type="NCBI Taxonomy" id="2499688"/>
    <lineage>
        <taxon>Bacteria</taxon>
        <taxon>Bacillati</taxon>
        <taxon>Bacillota</taxon>
        <taxon>Bacilli</taxon>
        <taxon>Bacillales</taxon>
        <taxon>Bacillaceae</taxon>
        <taxon>Niallia</taxon>
    </lineage>
</organism>
<protein>
    <submittedName>
        <fullName evidence="2">RQC domain-containing protein</fullName>
    </submittedName>
</protein>
<reference evidence="2 3" key="1">
    <citation type="submission" date="2019-01" db="EMBL/GenBank/DDBJ databases">
        <title>Bacillus sp. M5HDSG1-1, whole genome shotgun sequence.</title>
        <authorList>
            <person name="Tuo L."/>
        </authorList>
    </citation>
    <scope>NUCLEOTIDE SEQUENCE [LARGE SCALE GENOMIC DNA]</scope>
    <source>
        <strain evidence="2 3">M5HDSG1-1</strain>
    </source>
</reference>
<proteinExistence type="predicted"/>
<name>A0A437KE37_9BACI</name>
<dbReference type="EMBL" id="RZTZ01000002">
    <property type="protein sequence ID" value="RVT65367.1"/>
    <property type="molecule type" value="Genomic_DNA"/>
</dbReference>
<dbReference type="InterPro" id="IPR008308">
    <property type="entry name" value="YpbB-like"/>
</dbReference>